<protein>
    <submittedName>
        <fullName evidence="1">Uncharacterized protein</fullName>
    </submittedName>
</protein>
<proteinExistence type="predicted"/>
<dbReference type="AlphaFoldDB" id="A0A1B2DQ61"/>
<accession>A0A1B2DQ61</accession>
<evidence type="ECO:0000313" key="1">
    <source>
        <dbReference type="EMBL" id="ANY69838.1"/>
    </source>
</evidence>
<gene>
    <name evidence="1" type="ORF">BBD42_27565</name>
</gene>
<dbReference type="EMBL" id="CP016808">
    <property type="protein sequence ID" value="ANY69838.1"/>
    <property type="molecule type" value="Genomic_DNA"/>
</dbReference>
<sequence length="78" mass="9165">MKKIPSSYFIFKNIALINSWFIGLKTLYHSRLALQAIFLDFLPEFHIILIVEYMGVRFCVTLENKFTDRPAAEVLVRL</sequence>
<reference evidence="1" key="1">
    <citation type="submission" date="2016-08" db="EMBL/GenBank/DDBJ databases">
        <title>Complete Genome Seqeunce of Paenibacillus sp. BIHB 4019 from tea rhizoplane.</title>
        <authorList>
            <person name="Thakur R."/>
            <person name="Swarnkar M.K."/>
            <person name="Gulati A."/>
        </authorList>
    </citation>
    <scope>NUCLEOTIDE SEQUENCE [LARGE SCALE GENOMIC DNA]</scope>
    <source>
        <strain evidence="1">BIHB4019</strain>
    </source>
</reference>
<organism evidence="1">
    <name type="scientific">Paenibacillus sp. BIHB 4019</name>
    <dbReference type="NCBI Taxonomy" id="1870819"/>
    <lineage>
        <taxon>Bacteria</taxon>
        <taxon>Bacillati</taxon>
        <taxon>Bacillota</taxon>
        <taxon>Bacilli</taxon>
        <taxon>Bacillales</taxon>
        <taxon>Paenibacillaceae</taxon>
        <taxon>Paenibacillus</taxon>
    </lineage>
</organism>
<name>A0A1B2DQ61_9BACL</name>